<evidence type="ECO:0000313" key="2">
    <source>
        <dbReference type="WBParaSite" id="ALUE_0002296701-mRNA-1"/>
    </source>
</evidence>
<evidence type="ECO:0000313" key="1">
    <source>
        <dbReference type="Proteomes" id="UP000036681"/>
    </source>
</evidence>
<keyword evidence="1" id="KW-1185">Reference proteome</keyword>
<proteinExistence type="predicted"/>
<protein>
    <submittedName>
        <fullName evidence="2">Secreted protein</fullName>
    </submittedName>
</protein>
<name>A0A0M3IW39_ASCLU</name>
<sequence>MASALKVLFSCNRSTSSTFHFCARSLSHAPKVHRFDLSLFLNESIMRVANYRVQSCWRLGSILAQMSHYGLAVL</sequence>
<dbReference type="WBParaSite" id="ALUE_0002296701-mRNA-1">
    <property type="protein sequence ID" value="ALUE_0002296701-mRNA-1"/>
    <property type="gene ID" value="ALUE_0002296701"/>
</dbReference>
<accession>A0A0M3IW39</accession>
<dbReference type="Proteomes" id="UP000036681">
    <property type="component" value="Unplaced"/>
</dbReference>
<reference evidence="2" key="1">
    <citation type="submission" date="2017-02" db="UniProtKB">
        <authorList>
            <consortium name="WormBaseParasite"/>
        </authorList>
    </citation>
    <scope>IDENTIFICATION</scope>
</reference>
<dbReference type="AlphaFoldDB" id="A0A0M3IW39"/>
<organism evidence="1 2">
    <name type="scientific">Ascaris lumbricoides</name>
    <name type="common">Giant roundworm</name>
    <dbReference type="NCBI Taxonomy" id="6252"/>
    <lineage>
        <taxon>Eukaryota</taxon>
        <taxon>Metazoa</taxon>
        <taxon>Ecdysozoa</taxon>
        <taxon>Nematoda</taxon>
        <taxon>Chromadorea</taxon>
        <taxon>Rhabditida</taxon>
        <taxon>Spirurina</taxon>
        <taxon>Ascaridomorpha</taxon>
        <taxon>Ascaridoidea</taxon>
        <taxon>Ascarididae</taxon>
        <taxon>Ascaris</taxon>
    </lineage>
</organism>